<keyword evidence="3" id="KW-1185">Reference proteome</keyword>
<evidence type="ECO:0000313" key="3">
    <source>
        <dbReference type="Proteomes" id="UP001558652"/>
    </source>
</evidence>
<evidence type="ECO:0000256" key="1">
    <source>
        <dbReference type="SAM" id="MobiDB-lite"/>
    </source>
</evidence>
<gene>
    <name evidence="2" type="ORF">AAG570_002812</name>
</gene>
<accession>A0ABD0Y5K3</accession>
<dbReference type="Proteomes" id="UP001558652">
    <property type="component" value="Unassembled WGS sequence"/>
</dbReference>
<name>A0ABD0Y5K3_9HEMI</name>
<dbReference type="EMBL" id="JBFDAA010000013">
    <property type="protein sequence ID" value="KAL1122481.1"/>
    <property type="molecule type" value="Genomic_DNA"/>
</dbReference>
<reference evidence="2 3" key="1">
    <citation type="submission" date="2024-07" db="EMBL/GenBank/DDBJ databases">
        <title>Chromosome-level genome assembly of the water stick insect Ranatra chinensis (Heteroptera: Nepidae).</title>
        <authorList>
            <person name="Liu X."/>
        </authorList>
    </citation>
    <scope>NUCLEOTIDE SEQUENCE [LARGE SCALE GENOMIC DNA]</scope>
    <source>
        <strain evidence="2">Cailab_2021Rc</strain>
        <tissue evidence="2">Muscle</tissue>
    </source>
</reference>
<evidence type="ECO:0000313" key="2">
    <source>
        <dbReference type="EMBL" id="KAL1122481.1"/>
    </source>
</evidence>
<organism evidence="2 3">
    <name type="scientific">Ranatra chinensis</name>
    <dbReference type="NCBI Taxonomy" id="642074"/>
    <lineage>
        <taxon>Eukaryota</taxon>
        <taxon>Metazoa</taxon>
        <taxon>Ecdysozoa</taxon>
        <taxon>Arthropoda</taxon>
        <taxon>Hexapoda</taxon>
        <taxon>Insecta</taxon>
        <taxon>Pterygota</taxon>
        <taxon>Neoptera</taxon>
        <taxon>Paraneoptera</taxon>
        <taxon>Hemiptera</taxon>
        <taxon>Heteroptera</taxon>
        <taxon>Panheteroptera</taxon>
        <taxon>Nepomorpha</taxon>
        <taxon>Nepidae</taxon>
        <taxon>Ranatrinae</taxon>
        <taxon>Ranatra</taxon>
    </lineage>
</organism>
<feature type="region of interest" description="Disordered" evidence="1">
    <location>
        <begin position="1"/>
        <end position="20"/>
    </location>
</feature>
<dbReference type="AlphaFoldDB" id="A0ABD0Y5K3"/>
<sequence>MGEHTLSWNDALGSPPNARHAQRCTGFGGTRYWNPAIIRAKIITNVSDVFEAAVAQTLAIRMTEMAKGRCHSVSTPFTYLRCSPKQCENTAILTGGRFLVVVYEH</sequence>
<comment type="caution">
    <text evidence="2">The sequence shown here is derived from an EMBL/GenBank/DDBJ whole genome shotgun (WGS) entry which is preliminary data.</text>
</comment>
<protein>
    <submittedName>
        <fullName evidence="2">Uncharacterized protein</fullName>
    </submittedName>
</protein>
<proteinExistence type="predicted"/>